<dbReference type="EMBL" id="JBBPBM010000154">
    <property type="protein sequence ID" value="KAK8503106.1"/>
    <property type="molecule type" value="Genomic_DNA"/>
</dbReference>
<accession>A0ABR2B819</accession>
<evidence type="ECO:0000313" key="1">
    <source>
        <dbReference type="EMBL" id="KAK8503106.1"/>
    </source>
</evidence>
<gene>
    <name evidence="1" type="ORF">V6N12_067497</name>
</gene>
<evidence type="ECO:0000313" key="2">
    <source>
        <dbReference type="Proteomes" id="UP001472677"/>
    </source>
</evidence>
<proteinExistence type="predicted"/>
<organism evidence="1 2">
    <name type="scientific">Hibiscus sabdariffa</name>
    <name type="common">roselle</name>
    <dbReference type="NCBI Taxonomy" id="183260"/>
    <lineage>
        <taxon>Eukaryota</taxon>
        <taxon>Viridiplantae</taxon>
        <taxon>Streptophyta</taxon>
        <taxon>Embryophyta</taxon>
        <taxon>Tracheophyta</taxon>
        <taxon>Spermatophyta</taxon>
        <taxon>Magnoliopsida</taxon>
        <taxon>eudicotyledons</taxon>
        <taxon>Gunneridae</taxon>
        <taxon>Pentapetalae</taxon>
        <taxon>rosids</taxon>
        <taxon>malvids</taxon>
        <taxon>Malvales</taxon>
        <taxon>Malvaceae</taxon>
        <taxon>Malvoideae</taxon>
        <taxon>Hibiscus</taxon>
    </lineage>
</organism>
<name>A0ABR2B819_9ROSI</name>
<sequence length="103" mass="11847">MGKNTTCRSIPKRKHKYTLAAIKHRVCAGSCLLGSLPLLFAFPLAGRRDDMVLSGRAFLFFVYNVQLLEPPTKFRFQNTRNVCNTIIRYAFTSKQLYSFVHIM</sequence>
<reference evidence="1 2" key="1">
    <citation type="journal article" date="2024" name="G3 (Bethesda)">
        <title>Genome assembly of Hibiscus sabdariffa L. provides insights into metabolisms of medicinal natural products.</title>
        <authorList>
            <person name="Kim T."/>
        </authorList>
    </citation>
    <scope>NUCLEOTIDE SEQUENCE [LARGE SCALE GENOMIC DNA]</scope>
    <source>
        <strain evidence="1">TK-2024</strain>
        <tissue evidence="1">Old leaves</tissue>
    </source>
</reference>
<keyword evidence="2" id="KW-1185">Reference proteome</keyword>
<protein>
    <submittedName>
        <fullName evidence="1">Uncharacterized protein</fullName>
    </submittedName>
</protein>
<comment type="caution">
    <text evidence="1">The sequence shown here is derived from an EMBL/GenBank/DDBJ whole genome shotgun (WGS) entry which is preliminary data.</text>
</comment>
<dbReference type="Proteomes" id="UP001472677">
    <property type="component" value="Unassembled WGS sequence"/>
</dbReference>